<dbReference type="InterPro" id="IPR029058">
    <property type="entry name" value="AB_hydrolase_fold"/>
</dbReference>
<dbReference type="SUPFAM" id="SSF53474">
    <property type="entry name" value="alpha/beta-Hydrolases"/>
    <property type="match status" value="1"/>
</dbReference>
<dbReference type="InterPro" id="IPR011042">
    <property type="entry name" value="6-blade_b-propeller_TolB-like"/>
</dbReference>
<feature type="signal peptide" evidence="2">
    <location>
        <begin position="1"/>
        <end position="20"/>
    </location>
</feature>
<reference evidence="5 6" key="1">
    <citation type="submission" date="2024-04" db="EMBL/GenBank/DDBJ databases">
        <title>Novel species of the genus Ideonella isolated from streams.</title>
        <authorList>
            <person name="Lu H."/>
        </authorList>
    </citation>
    <scope>NUCLEOTIDE SEQUENCE [LARGE SCALE GENOMIC DNA]</scope>
    <source>
        <strain evidence="5 6">LYT19W</strain>
    </source>
</reference>
<evidence type="ECO:0000259" key="4">
    <source>
        <dbReference type="Pfam" id="PF02897"/>
    </source>
</evidence>
<feature type="domain" description="Peptidase S9A N-terminal" evidence="4">
    <location>
        <begin position="118"/>
        <end position="396"/>
    </location>
</feature>
<name>A0ABU9C7Z0_9BURK</name>
<dbReference type="Gene3D" id="2.120.10.30">
    <property type="entry name" value="TolB, C-terminal domain"/>
    <property type="match status" value="2"/>
</dbReference>
<gene>
    <name evidence="5" type="ORF">AACH00_16755</name>
</gene>
<dbReference type="GO" id="GO:0016787">
    <property type="term" value="F:hydrolase activity"/>
    <property type="evidence" value="ECO:0007669"/>
    <property type="project" value="UniProtKB-KW"/>
</dbReference>
<accession>A0ABU9C7Z0</accession>
<evidence type="ECO:0000313" key="6">
    <source>
        <dbReference type="Proteomes" id="UP001379945"/>
    </source>
</evidence>
<comment type="caution">
    <text evidence="5">The sequence shown here is derived from an EMBL/GenBank/DDBJ whole genome shotgun (WGS) entry which is preliminary data.</text>
</comment>
<evidence type="ECO:0000256" key="1">
    <source>
        <dbReference type="ARBA" id="ARBA00022801"/>
    </source>
</evidence>
<protein>
    <submittedName>
        <fullName evidence="5">Alpha/beta fold hydrolase</fullName>
    </submittedName>
</protein>
<dbReference type="Pfam" id="PF02897">
    <property type="entry name" value="Peptidase_S9_N"/>
    <property type="match status" value="1"/>
</dbReference>
<dbReference type="SUPFAM" id="SSF82171">
    <property type="entry name" value="DPP6 N-terminal domain-like"/>
    <property type="match status" value="1"/>
</dbReference>
<keyword evidence="1 5" id="KW-0378">Hydrolase</keyword>
<dbReference type="Gene3D" id="3.40.50.1820">
    <property type="entry name" value="alpha/beta hydrolase"/>
    <property type="match status" value="1"/>
</dbReference>
<feature type="chain" id="PRO_5046003136" evidence="2">
    <location>
        <begin position="21"/>
        <end position="669"/>
    </location>
</feature>
<dbReference type="PANTHER" id="PTHR42776">
    <property type="entry name" value="SERINE PEPTIDASE S9 FAMILY MEMBER"/>
    <property type="match status" value="1"/>
</dbReference>
<feature type="domain" description="Peptidase S9 prolyl oligopeptidase catalytic" evidence="3">
    <location>
        <begin position="464"/>
        <end position="668"/>
    </location>
</feature>
<keyword evidence="2" id="KW-0732">Signal</keyword>
<evidence type="ECO:0000313" key="5">
    <source>
        <dbReference type="EMBL" id="MEK8048012.1"/>
    </source>
</evidence>
<evidence type="ECO:0000256" key="2">
    <source>
        <dbReference type="SAM" id="SignalP"/>
    </source>
</evidence>
<dbReference type="InterPro" id="IPR001375">
    <property type="entry name" value="Peptidase_S9_cat"/>
</dbReference>
<organism evidence="5 6">
    <name type="scientific">Ideonella margarita</name>
    <dbReference type="NCBI Taxonomy" id="2984191"/>
    <lineage>
        <taxon>Bacteria</taxon>
        <taxon>Pseudomonadati</taxon>
        <taxon>Pseudomonadota</taxon>
        <taxon>Betaproteobacteria</taxon>
        <taxon>Burkholderiales</taxon>
        <taxon>Sphaerotilaceae</taxon>
        <taxon>Ideonella</taxon>
    </lineage>
</organism>
<dbReference type="PANTHER" id="PTHR42776:SF27">
    <property type="entry name" value="DIPEPTIDYL PEPTIDASE FAMILY MEMBER 6"/>
    <property type="match status" value="1"/>
</dbReference>
<sequence length="669" mass="72570">MRQLLVLSLAVMASACSTIAAPPAPTTAPTTALIQPNANLRAEGIPPIPATLAAALAKYNDFRGHSLVDWHPQRREMLVAHRKQGASTSQIYRLTGPMAEAEQLTDFADPVTRASYEPNDGNYVVFERASGGNEVAQLYRLDLATRAVTLLSDPDLRHSLQTWTHGKPAQMVSTAVPLDRTATGGTRAEVNTTIWLTDPLQPAGRKLVATLPGGGWGVDALSADDRTLALQRYVSANESEVWLMDVASGQRRQLLPAAGDKTPAAYDAAGFLPDGKSLLVVTDRDGEFKALNKVDLSTGQRQRVEPLLDWDLSVGSLSKDGRLAALRSNEDGLGRLRLLDTRTLKELPAPTLPAGAAGGALFRRGSQELGFAVNSSAGPGQVFSLDASTGQAVQWTRASAAPGIDPSRFAPQQVVRWTSFDGRQISGLLSQPPARFTGKRPVFIDIHGGPEGQSSIGFMGRMNYLLEELGVAIIRPNVRGSTGYGKTFLALDNGFKREDSVKDIGALLDWIKTQPQLDADRVLVSGGSYGGYMSLAVATHYSDRIAGAIDVVGISHFVTFLNNTESYRRDLRRVEYGDERDPAMRAFQERISPLTNAGKITKPLFVVQGRNDPRVPWTEADQIVQKVRANGTPVWYLLAENEGHGFARKENADFQFYATVMFIQQTLKP</sequence>
<keyword evidence="6" id="KW-1185">Reference proteome</keyword>
<dbReference type="EMBL" id="JBBUTI010000012">
    <property type="protein sequence ID" value="MEK8048012.1"/>
    <property type="molecule type" value="Genomic_DNA"/>
</dbReference>
<dbReference type="RefSeq" id="WP_341400325.1">
    <property type="nucleotide sequence ID" value="NZ_JBBUTI010000012.1"/>
</dbReference>
<dbReference type="InterPro" id="IPR023302">
    <property type="entry name" value="Pept_S9A_N"/>
</dbReference>
<dbReference type="Proteomes" id="UP001379945">
    <property type="component" value="Unassembled WGS sequence"/>
</dbReference>
<evidence type="ECO:0000259" key="3">
    <source>
        <dbReference type="Pfam" id="PF00326"/>
    </source>
</evidence>
<dbReference type="Pfam" id="PF00326">
    <property type="entry name" value="Peptidase_S9"/>
    <property type="match status" value="1"/>
</dbReference>
<proteinExistence type="predicted"/>
<dbReference type="PROSITE" id="PS51257">
    <property type="entry name" value="PROKAR_LIPOPROTEIN"/>
    <property type="match status" value="1"/>
</dbReference>